<dbReference type="InterPro" id="IPR046357">
    <property type="entry name" value="PPIase_dom_sf"/>
</dbReference>
<keyword evidence="3 4" id="KW-0697">Rotamase</keyword>
<dbReference type="EC" id="5.2.1.8" evidence="2 4"/>
<protein>
    <recommendedName>
        <fullName evidence="2 4">peptidylprolyl isomerase</fullName>
        <ecNumber evidence="2 4">5.2.1.8</ecNumber>
    </recommendedName>
</protein>
<evidence type="ECO:0000259" key="5">
    <source>
        <dbReference type="PROSITE" id="PS50059"/>
    </source>
</evidence>
<evidence type="ECO:0000313" key="6">
    <source>
        <dbReference type="EMBL" id="TWJ01491.1"/>
    </source>
</evidence>
<dbReference type="InterPro" id="IPR001179">
    <property type="entry name" value="PPIase_FKBP_dom"/>
</dbReference>
<feature type="domain" description="PPIase FKBP-type" evidence="5">
    <location>
        <begin position="238"/>
        <end position="334"/>
    </location>
</feature>
<dbReference type="EMBL" id="VLLI01000004">
    <property type="protein sequence ID" value="TWJ01491.1"/>
    <property type="molecule type" value="Genomic_DNA"/>
</dbReference>
<comment type="catalytic activity">
    <reaction evidence="1 4">
        <text>[protein]-peptidylproline (omega=180) = [protein]-peptidylproline (omega=0)</text>
        <dbReference type="Rhea" id="RHEA:16237"/>
        <dbReference type="Rhea" id="RHEA-COMP:10747"/>
        <dbReference type="Rhea" id="RHEA-COMP:10748"/>
        <dbReference type="ChEBI" id="CHEBI:83833"/>
        <dbReference type="ChEBI" id="CHEBI:83834"/>
        <dbReference type="EC" id="5.2.1.8"/>
    </reaction>
</comment>
<evidence type="ECO:0000256" key="2">
    <source>
        <dbReference type="ARBA" id="ARBA00013194"/>
    </source>
</evidence>
<dbReference type="Gene3D" id="3.10.50.40">
    <property type="match status" value="2"/>
</dbReference>
<keyword evidence="7" id="KW-1185">Reference proteome</keyword>
<reference evidence="6 7" key="1">
    <citation type="submission" date="2019-07" db="EMBL/GenBank/DDBJ databases">
        <title>Genomic Encyclopedia of Archaeal and Bacterial Type Strains, Phase II (KMG-II): from individual species to whole genera.</title>
        <authorList>
            <person name="Goeker M."/>
        </authorList>
    </citation>
    <scope>NUCLEOTIDE SEQUENCE [LARGE SCALE GENOMIC DNA]</scope>
    <source>
        <strain evidence="6 7">ATCC BAA-1854</strain>
    </source>
</reference>
<name>A0A562U8I7_9SPHI</name>
<evidence type="ECO:0000313" key="7">
    <source>
        <dbReference type="Proteomes" id="UP000317010"/>
    </source>
</evidence>
<gene>
    <name evidence="6" type="ORF">JN11_01642</name>
</gene>
<proteinExistence type="predicted"/>
<accession>A0A562U8I7</accession>
<sequence length="335" mass="36559">MRAEEPFKNNLLQMKQTTFILLLFCVIGLLSCRKDKIEPTIKQYDQQQILNYIKVHGLTNMVRDTVGGDTTGIYYEILSPGNTAHRLQYPSLISLVYTLRTLDGVYTSIDTINNHFYDYLGHIATDNLPLGLQTALINDLKYSGGRMRVLIPSHLAYGVNGTGSGSSQVANNRITGNECLDYYINVVDSQPVYDDLVINNYMKNNSLTGYTKITTGTGAGTYYKVLTVPTGTDIIDSSKTITYTATGQLLNGIIFNNQNVSGVTNSGDVDNLYVGIQQAMYASQASVGTKISILLPSALGIGTTSSTGTDQNNNSVTIPANSCMRFTFIIDTVTP</sequence>
<dbReference type="AlphaFoldDB" id="A0A562U8I7"/>
<dbReference type="PROSITE" id="PS51257">
    <property type="entry name" value="PROKAR_LIPOPROTEIN"/>
    <property type="match status" value="1"/>
</dbReference>
<dbReference type="SUPFAM" id="SSF54534">
    <property type="entry name" value="FKBP-like"/>
    <property type="match status" value="2"/>
</dbReference>
<dbReference type="PROSITE" id="PS50059">
    <property type="entry name" value="FKBP_PPIASE"/>
    <property type="match status" value="1"/>
</dbReference>
<keyword evidence="4" id="KW-0413">Isomerase</keyword>
<comment type="caution">
    <text evidence="6">The sequence shown here is derived from an EMBL/GenBank/DDBJ whole genome shotgun (WGS) entry which is preliminary data.</text>
</comment>
<evidence type="ECO:0000256" key="1">
    <source>
        <dbReference type="ARBA" id="ARBA00000971"/>
    </source>
</evidence>
<dbReference type="GO" id="GO:0003755">
    <property type="term" value="F:peptidyl-prolyl cis-trans isomerase activity"/>
    <property type="evidence" value="ECO:0007669"/>
    <property type="project" value="UniProtKB-KW"/>
</dbReference>
<organism evidence="6 7">
    <name type="scientific">Mucilaginibacter frigoritolerans</name>
    <dbReference type="NCBI Taxonomy" id="652788"/>
    <lineage>
        <taxon>Bacteria</taxon>
        <taxon>Pseudomonadati</taxon>
        <taxon>Bacteroidota</taxon>
        <taxon>Sphingobacteriia</taxon>
        <taxon>Sphingobacteriales</taxon>
        <taxon>Sphingobacteriaceae</taxon>
        <taxon>Mucilaginibacter</taxon>
    </lineage>
</organism>
<dbReference type="Proteomes" id="UP000317010">
    <property type="component" value="Unassembled WGS sequence"/>
</dbReference>
<evidence type="ECO:0000256" key="3">
    <source>
        <dbReference type="ARBA" id="ARBA00023110"/>
    </source>
</evidence>
<evidence type="ECO:0000256" key="4">
    <source>
        <dbReference type="PROSITE-ProRule" id="PRU00277"/>
    </source>
</evidence>